<feature type="domain" description="SSD" evidence="7">
    <location>
        <begin position="294"/>
        <end position="411"/>
    </location>
</feature>
<evidence type="ECO:0000256" key="3">
    <source>
        <dbReference type="ARBA" id="ARBA00022692"/>
    </source>
</evidence>
<dbReference type="SUPFAM" id="SSF82866">
    <property type="entry name" value="Multidrug efflux transporter AcrB transmembrane domain"/>
    <property type="match status" value="1"/>
</dbReference>
<keyword evidence="5 6" id="KW-0472">Membrane</keyword>
<feature type="transmembrane region" description="Helical" evidence="6">
    <location>
        <begin position="350"/>
        <end position="376"/>
    </location>
</feature>
<reference evidence="8" key="1">
    <citation type="journal article" date="2020" name="mSystems">
        <title>Genome- and Community-Level Interaction Insights into Carbon Utilization and Element Cycling Functions of Hydrothermarchaeota in Hydrothermal Sediment.</title>
        <authorList>
            <person name="Zhou Z."/>
            <person name="Liu Y."/>
            <person name="Xu W."/>
            <person name="Pan J."/>
            <person name="Luo Z.H."/>
            <person name="Li M."/>
        </authorList>
    </citation>
    <scope>NUCLEOTIDE SEQUENCE [LARGE SCALE GENOMIC DNA]</scope>
    <source>
        <strain evidence="8">HyVt-538</strain>
    </source>
</reference>
<evidence type="ECO:0000256" key="1">
    <source>
        <dbReference type="ARBA" id="ARBA00004651"/>
    </source>
</evidence>
<feature type="transmembrane region" description="Helical" evidence="6">
    <location>
        <begin position="388"/>
        <end position="412"/>
    </location>
</feature>
<sequence length="454" mass="50355">MIAALGKKWAWFVCRYAVLVLILAAIASVFAFQAGKKIQVNTNLEALMPEGAESVKTLHNALRKTGSFASVNIVAWSDDPKKTLDFIKAVKDKIDTYPWVDSSQFSQNVEVLERHKLLLLSLEELQELERKIDENYPIYMAHQAAKALGRDVRIHLRDEGLEASSTDKLDTEFIDKFKNETTGKPQTERLFASEDGKTVILVVWPRPGLESLNDAKKMVQDSQAVIKTVKAEGLNPDVKAGVGGRIANKVAQFDAILGDVKFGLLGSVTLISLLIILSFRSLVTIPSIFIPLVIGILWTLGVTAEVIGGLNLITIFLALILFGLGIDFGIHNFSRYREERRAGKSIEEAIEIIIVDTGSASFVAALTTSVGFYSLMLTSFRAFTEFGFIAGSGVLLVYLSMYSVFPALVVVMEKLGIWRTEKSGRHVIEMRRMPRVQQQKKNRIIFYGALVLLL</sequence>
<evidence type="ECO:0000313" key="8">
    <source>
        <dbReference type="EMBL" id="HHI88745.1"/>
    </source>
</evidence>
<organism evidence="8">
    <name type="scientific">Hellea balneolensis</name>
    <dbReference type="NCBI Taxonomy" id="287478"/>
    <lineage>
        <taxon>Bacteria</taxon>
        <taxon>Pseudomonadati</taxon>
        <taxon>Pseudomonadota</taxon>
        <taxon>Alphaproteobacteria</taxon>
        <taxon>Maricaulales</taxon>
        <taxon>Robiginitomaculaceae</taxon>
        <taxon>Hellea</taxon>
    </lineage>
</organism>
<evidence type="ECO:0000256" key="2">
    <source>
        <dbReference type="ARBA" id="ARBA00022475"/>
    </source>
</evidence>
<dbReference type="PANTHER" id="PTHR33406">
    <property type="entry name" value="MEMBRANE PROTEIN MJ1562-RELATED"/>
    <property type="match status" value="1"/>
</dbReference>
<dbReference type="AlphaFoldDB" id="A0A7V5NX35"/>
<dbReference type="EMBL" id="DROP01000153">
    <property type="protein sequence ID" value="HHI88745.1"/>
    <property type="molecule type" value="Genomic_DNA"/>
</dbReference>
<evidence type="ECO:0000256" key="6">
    <source>
        <dbReference type="SAM" id="Phobius"/>
    </source>
</evidence>
<feature type="transmembrane region" description="Helical" evidence="6">
    <location>
        <begin position="310"/>
        <end position="330"/>
    </location>
</feature>
<keyword evidence="2" id="KW-1003">Cell membrane</keyword>
<dbReference type="InterPro" id="IPR000731">
    <property type="entry name" value="SSD"/>
</dbReference>
<gene>
    <name evidence="8" type="ORF">ENK01_02225</name>
</gene>
<dbReference type="Gene3D" id="1.20.1640.10">
    <property type="entry name" value="Multidrug efflux transporter AcrB transmembrane domain"/>
    <property type="match status" value="1"/>
</dbReference>
<comment type="caution">
    <text evidence="8">The sequence shown here is derived from an EMBL/GenBank/DDBJ whole genome shotgun (WGS) entry which is preliminary data.</text>
</comment>
<feature type="non-terminal residue" evidence="8">
    <location>
        <position position="454"/>
    </location>
</feature>
<dbReference type="GO" id="GO:0005886">
    <property type="term" value="C:plasma membrane"/>
    <property type="evidence" value="ECO:0007669"/>
    <property type="project" value="UniProtKB-SubCell"/>
</dbReference>
<feature type="transmembrane region" description="Helical" evidence="6">
    <location>
        <begin position="262"/>
        <end position="279"/>
    </location>
</feature>
<dbReference type="PANTHER" id="PTHR33406:SF13">
    <property type="entry name" value="MEMBRANE PROTEIN YDFJ"/>
    <property type="match status" value="1"/>
</dbReference>
<dbReference type="PROSITE" id="PS50156">
    <property type="entry name" value="SSD"/>
    <property type="match status" value="1"/>
</dbReference>
<accession>A0A7V5NX35</accession>
<evidence type="ECO:0000256" key="4">
    <source>
        <dbReference type="ARBA" id="ARBA00022989"/>
    </source>
</evidence>
<comment type="subcellular location">
    <subcellularLocation>
        <location evidence="1">Cell membrane</location>
        <topology evidence="1">Multi-pass membrane protein</topology>
    </subcellularLocation>
</comment>
<dbReference type="Proteomes" id="UP000885806">
    <property type="component" value="Unassembled WGS sequence"/>
</dbReference>
<keyword evidence="3 6" id="KW-0812">Transmembrane</keyword>
<feature type="transmembrane region" description="Helical" evidence="6">
    <location>
        <begin position="286"/>
        <end position="304"/>
    </location>
</feature>
<dbReference type="InterPro" id="IPR050545">
    <property type="entry name" value="Mycobact_MmpL"/>
</dbReference>
<name>A0A7V5NX35_9PROT</name>
<dbReference type="Pfam" id="PF03176">
    <property type="entry name" value="MMPL"/>
    <property type="match status" value="1"/>
</dbReference>
<protein>
    <recommendedName>
        <fullName evidence="7">SSD domain-containing protein</fullName>
    </recommendedName>
</protein>
<dbReference type="InterPro" id="IPR004869">
    <property type="entry name" value="MMPL_dom"/>
</dbReference>
<evidence type="ECO:0000256" key="5">
    <source>
        <dbReference type="ARBA" id="ARBA00023136"/>
    </source>
</evidence>
<evidence type="ECO:0000259" key="7">
    <source>
        <dbReference type="PROSITE" id="PS50156"/>
    </source>
</evidence>
<keyword evidence="4 6" id="KW-1133">Transmembrane helix</keyword>
<proteinExistence type="predicted"/>